<evidence type="ECO:0000259" key="2">
    <source>
        <dbReference type="Pfam" id="PF02397"/>
    </source>
</evidence>
<keyword evidence="1" id="KW-0472">Membrane</keyword>
<keyword evidence="3" id="KW-0808">Transferase</keyword>
<feature type="transmembrane region" description="Helical" evidence="1">
    <location>
        <begin position="90"/>
        <end position="109"/>
    </location>
</feature>
<evidence type="ECO:0000313" key="4">
    <source>
        <dbReference type="Proteomes" id="UP000069906"/>
    </source>
</evidence>
<dbReference type="Pfam" id="PF02397">
    <property type="entry name" value="Bac_transf"/>
    <property type="match status" value="1"/>
</dbReference>
<protein>
    <submittedName>
        <fullName evidence="3">Exopolysaccharide biosynthesis polyprenyl glycosylphosphotransferase</fullName>
    </submittedName>
</protein>
<feature type="domain" description="Bacterial sugar transferase" evidence="2">
    <location>
        <begin position="287"/>
        <end position="465"/>
    </location>
</feature>
<dbReference type="GO" id="GO:0016780">
    <property type="term" value="F:phosphotransferase activity, for other substituted phosphate groups"/>
    <property type="evidence" value="ECO:0007669"/>
    <property type="project" value="TreeGrafter"/>
</dbReference>
<dbReference type="PATRIC" id="fig|1604004.4.peg.933"/>
<dbReference type="Proteomes" id="UP000069906">
    <property type="component" value="Chromosome"/>
</dbReference>
<dbReference type="PANTHER" id="PTHR30576:SF0">
    <property type="entry name" value="UNDECAPRENYL-PHOSPHATE N-ACETYLGALACTOSAMINYL 1-PHOSPHATE TRANSFERASE-RELATED"/>
    <property type="match status" value="1"/>
</dbReference>
<organism evidence="3 4">
    <name type="scientific">Halanaeroarchaeum sulfurireducens</name>
    <dbReference type="NCBI Taxonomy" id="1604004"/>
    <lineage>
        <taxon>Archaea</taxon>
        <taxon>Methanobacteriati</taxon>
        <taxon>Methanobacteriota</taxon>
        <taxon>Stenosarchaea group</taxon>
        <taxon>Halobacteria</taxon>
        <taxon>Halobacteriales</taxon>
        <taxon>Halobacteriaceae</taxon>
        <taxon>Halanaeroarchaeum</taxon>
    </lineage>
</organism>
<dbReference type="HOGENOM" id="CLU_024920_0_0_2"/>
<feature type="transmembrane region" description="Helical" evidence="1">
    <location>
        <begin position="292"/>
        <end position="313"/>
    </location>
</feature>
<dbReference type="InterPro" id="IPR003362">
    <property type="entry name" value="Bact_transf"/>
</dbReference>
<proteinExistence type="predicted"/>
<dbReference type="AlphaFoldDB" id="A0A0F7P8A2"/>
<keyword evidence="1" id="KW-0812">Transmembrane</keyword>
<dbReference type="PANTHER" id="PTHR30576">
    <property type="entry name" value="COLANIC BIOSYNTHESIS UDP-GLUCOSE LIPID CARRIER TRANSFERASE"/>
    <property type="match status" value="1"/>
</dbReference>
<name>A0A0F7P8A2_9EURY</name>
<keyword evidence="1" id="KW-1133">Transmembrane helix</keyword>
<feature type="transmembrane region" description="Helical" evidence="1">
    <location>
        <begin position="121"/>
        <end position="140"/>
    </location>
</feature>
<keyword evidence="4" id="KW-1185">Reference proteome</keyword>
<evidence type="ECO:0000256" key="1">
    <source>
        <dbReference type="SAM" id="Phobius"/>
    </source>
</evidence>
<gene>
    <name evidence="3" type="ORF">HLASF_0894</name>
</gene>
<dbReference type="EMBL" id="CP008874">
    <property type="protein sequence ID" value="AKH97386.1"/>
    <property type="molecule type" value="Genomic_DNA"/>
</dbReference>
<accession>A0A0F7P8A2</accession>
<reference evidence="3 4" key="1">
    <citation type="journal article" date="2015" name="ISME J.">
        <title>Elemental sulfur and acetate can support life of a novel strictly anaerobic haloarchaeon.</title>
        <authorList>
            <person name="Sorokin D.Y."/>
            <person name="Kublanov I.V."/>
            <person name="Gavrilov S.N."/>
            <person name="Rojo D."/>
            <person name="Roman P."/>
            <person name="Golyshin P.N."/>
            <person name="Slepak V.Z."/>
            <person name="Smedile F."/>
            <person name="Ferrer M."/>
            <person name="Messina E."/>
            <person name="La Cono V."/>
            <person name="Yakimov M.M."/>
        </authorList>
    </citation>
    <scope>NUCLEOTIDE SEQUENCE [LARGE SCALE GENOMIC DNA]</scope>
    <source>
        <strain evidence="3 4">HSR2</strain>
    </source>
</reference>
<sequence>MAYVMASGWRYRSVSALGTLLITAIALTLANLPAVQGVVTTRLPVIAKLSAATLSNGQLVLVYLTSVLVLLGAMAPLFKPRPRRILDTVLAVQKRVLIGLLALAAIGYFDYSYRLPRSTLIIMGAVVLVALPAFFVAIRLNPEENGPTIIVGDDPAAMANLHAEMDEKPIGYVSPPLENGLAKTDGSGMAVSKPTQTPQISKELPRLGGLTKLDDVLVEYDVDTALLGFSTSDRADFFGALDECYEHGVAAKVHRDHVDNVLADSDASGPIVDVELEPLDAQDYLLKRTFDLAFSLFGLLMLAPVSLAILIAIKLDDGGPIFYEQERTAEFGQSFTIYKFRTMTPEGESPVPTSDDSNDRITRVGRILRSTHFDEIPQLVSILTGTMSVVGPRAVWREEETILQDETDQWRRRWFVKPGLTGLAQIESVTSEDPAEKLRLDLAYIRQQSFWFDVKIVIRQLWMVVGDVVGTIVAPESEPSDDE</sequence>
<dbReference type="KEGG" id="hsu:HLASF_0894"/>
<evidence type="ECO:0000313" key="3">
    <source>
        <dbReference type="EMBL" id="AKH97386.1"/>
    </source>
</evidence>
<feature type="transmembrane region" description="Helical" evidence="1">
    <location>
        <begin position="61"/>
        <end position="78"/>
    </location>
</feature>